<evidence type="ECO:0000313" key="2">
    <source>
        <dbReference type="Proteomes" id="UP000285780"/>
    </source>
</evidence>
<evidence type="ECO:0000313" key="1">
    <source>
        <dbReference type="EMBL" id="RKF03434.1"/>
    </source>
</evidence>
<protein>
    <submittedName>
        <fullName evidence="1">Uncharacterized protein</fullName>
    </submittedName>
</protein>
<dbReference type="InterPro" id="IPR045607">
    <property type="entry name" value="DUF6452"/>
</dbReference>
<gene>
    <name evidence="1" type="ORF">C8N26_1819</name>
</gene>
<dbReference type="RefSeq" id="WP_120186993.1">
    <property type="nucleotide sequence ID" value="NZ_RAQM01000009.1"/>
</dbReference>
<proteinExistence type="predicted"/>
<dbReference type="Proteomes" id="UP000285780">
    <property type="component" value="Unassembled WGS sequence"/>
</dbReference>
<dbReference type="EMBL" id="RAQM01000009">
    <property type="protein sequence ID" value="RKF03434.1"/>
    <property type="molecule type" value="Genomic_DNA"/>
</dbReference>
<dbReference type="PROSITE" id="PS51257">
    <property type="entry name" value="PROKAR_LIPOPROTEIN"/>
    <property type="match status" value="1"/>
</dbReference>
<comment type="caution">
    <text evidence="1">The sequence shown here is derived from an EMBL/GenBank/DDBJ whole genome shotgun (WGS) entry which is preliminary data.</text>
</comment>
<reference evidence="1 2" key="1">
    <citation type="submission" date="2018-09" db="EMBL/GenBank/DDBJ databases">
        <title>Genomic Encyclopedia of Archaeal and Bacterial Type Strains, Phase II (KMG-II): from individual species to whole genera.</title>
        <authorList>
            <person name="Goeker M."/>
        </authorList>
    </citation>
    <scope>NUCLEOTIDE SEQUENCE [LARGE SCALE GENOMIC DNA]</scope>
    <source>
        <strain evidence="1 2">DSM 16505</strain>
    </source>
</reference>
<accession>A0A420DZZ1</accession>
<organism evidence="1 2">
    <name type="scientific">Tenacibaculum lutimaris</name>
    <dbReference type="NCBI Taxonomy" id="285258"/>
    <lineage>
        <taxon>Bacteria</taxon>
        <taxon>Pseudomonadati</taxon>
        <taxon>Bacteroidota</taxon>
        <taxon>Flavobacteriia</taxon>
        <taxon>Flavobacteriales</taxon>
        <taxon>Flavobacteriaceae</taxon>
        <taxon>Tenacibaculum</taxon>
    </lineage>
</organism>
<sequence length="158" mass="17746">MKKYIALFILLVGLTACEKDDFCTQNPVTPNLVLRFYDMDNTNDLKSVERLSVITEGKTDSLFTNRTTDSIAIPLNSLSQKTVYTLKMNNVDGNIANNQSATLIIEYNPEEDFVSRSCGFRIIYENVTLSNTGWINSLSTTEIPLIDNQASAHVQVFH</sequence>
<dbReference type="AlphaFoldDB" id="A0A420DZZ1"/>
<dbReference type="Pfam" id="PF20050">
    <property type="entry name" value="DUF6452"/>
    <property type="match status" value="1"/>
</dbReference>
<name>A0A420DZZ1_9FLAO</name>
<keyword evidence="2" id="KW-1185">Reference proteome</keyword>